<dbReference type="AlphaFoldDB" id="A0A919GMP1"/>
<evidence type="ECO:0000313" key="3">
    <source>
        <dbReference type="EMBL" id="GHH87650.1"/>
    </source>
</evidence>
<reference evidence="3" key="1">
    <citation type="journal article" date="2014" name="Int. J. Syst. Evol. Microbiol.">
        <title>Complete genome sequence of Corynebacterium casei LMG S-19264T (=DSM 44701T), isolated from a smear-ripened cheese.</title>
        <authorList>
            <consortium name="US DOE Joint Genome Institute (JGI-PGF)"/>
            <person name="Walter F."/>
            <person name="Albersmeier A."/>
            <person name="Kalinowski J."/>
            <person name="Ruckert C."/>
        </authorList>
    </citation>
    <scope>NUCLEOTIDE SEQUENCE</scope>
    <source>
        <strain evidence="3">JCM 5069</strain>
    </source>
</reference>
<comment type="caution">
    <text evidence="3">The sequence shown here is derived from an EMBL/GenBank/DDBJ whole genome shotgun (WGS) entry which is preliminary data.</text>
</comment>
<keyword evidence="1" id="KW-0328">Glycosyltransferase</keyword>
<dbReference type="InterPro" id="IPR051199">
    <property type="entry name" value="LPS_LOS_Heptosyltrfase"/>
</dbReference>
<dbReference type="GO" id="GO:0005829">
    <property type="term" value="C:cytosol"/>
    <property type="evidence" value="ECO:0007669"/>
    <property type="project" value="TreeGrafter"/>
</dbReference>
<dbReference type="GO" id="GO:0009244">
    <property type="term" value="P:lipopolysaccharide core region biosynthetic process"/>
    <property type="evidence" value="ECO:0007669"/>
    <property type="project" value="TreeGrafter"/>
</dbReference>
<dbReference type="Pfam" id="PF01075">
    <property type="entry name" value="Glyco_transf_9"/>
    <property type="match status" value="1"/>
</dbReference>
<dbReference type="EMBL" id="BNCD01000029">
    <property type="protein sequence ID" value="GHH87650.1"/>
    <property type="molecule type" value="Genomic_DNA"/>
</dbReference>
<organism evidence="3 4">
    <name type="scientific">Streptomyces sulfonofaciens</name>
    <dbReference type="NCBI Taxonomy" id="68272"/>
    <lineage>
        <taxon>Bacteria</taxon>
        <taxon>Bacillati</taxon>
        <taxon>Actinomycetota</taxon>
        <taxon>Actinomycetes</taxon>
        <taxon>Kitasatosporales</taxon>
        <taxon>Streptomycetaceae</taxon>
        <taxon>Streptomyces</taxon>
    </lineage>
</organism>
<evidence type="ECO:0008006" key="5">
    <source>
        <dbReference type="Google" id="ProtNLM"/>
    </source>
</evidence>
<protein>
    <recommendedName>
        <fullName evidence="5">Glycosyltransferase family 9 protein</fullName>
    </recommendedName>
</protein>
<dbReference type="RefSeq" id="WP_189938200.1">
    <property type="nucleotide sequence ID" value="NZ_BNCD01000029.1"/>
</dbReference>
<evidence type="ECO:0000256" key="2">
    <source>
        <dbReference type="ARBA" id="ARBA00022679"/>
    </source>
</evidence>
<accession>A0A919GMP1</accession>
<gene>
    <name evidence="3" type="ORF">GCM10018793_64310</name>
</gene>
<keyword evidence="4" id="KW-1185">Reference proteome</keyword>
<proteinExistence type="predicted"/>
<dbReference type="CDD" id="cd03789">
    <property type="entry name" value="GT9_LPS_heptosyltransferase"/>
    <property type="match status" value="1"/>
</dbReference>
<sequence>MRLRTTTPGATPPHTPSLLVLRALGLGDLLAGVPALRAVRRAFPGHELVLAAPAALRDAAAATRCVDTFLPTRAPGRAVPSLAAWRGPPPDLAIDLHGNGAQSHDALAALAPRRLWSFARPGLPESAAPRWRADEHERARWCRFLRAYGIAADPGELRLPPPATHSPAPGAVVVHPGADAPARCWPAIRYAQVVRRLRARGHRVVLTGGPGERALLSAVASRAGVGPRDVFAGRLPFATLSALLAHAVLLVSGDTGPAHLAYAHGTASVTLFGPVPPSRWGPPPGPHVALWHPGPPGDPHATAPDPLLLRISVHEVVDAALRLVTPAPCPLRTPQGRVHVR</sequence>
<dbReference type="Proteomes" id="UP000603708">
    <property type="component" value="Unassembled WGS sequence"/>
</dbReference>
<dbReference type="Gene3D" id="3.40.50.2000">
    <property type="entry name" value="Glycogen Phosphorylase B"/>
    <property type="match status" value="2"/>
</dbReference>
<dbReference type="SUPFAM" id="SSF53756">
    <property type="entry name" value="UDP-Glycosyltransferase/glycogen phosphorylase"/>
    <property type="match status" value="1"/>
</dbReference>
<evidence type="ECO:0000313" key="4">
    <source>
        <dbReference type="Proteomes" id="UP000603708"/>
    </source>
</evidence>
<dbReference type="GO" id="GO:0008713">
    <property type="term" value="F:ADP-heptose-lipopolysaccharide heptosyltransferase activity"/>
    <property type="evidence" value="ECO:0007669"/>
    <property type="project" value="TreeGrafter"/>
</dbReference>
<dbReference type="InterPro" id="IPR002201">
    <property type="entry name" value="Glyco_trans_9"/>
</dbReference>
<evidence type="ECO:0000256" key="1">
    <source>
        <dbReference type="ARBA" id="ARBA00022676"/>
    </source>
</evidence>
<dbReference type="PANTHER" id="PTHR30160">
    <property type="entry name" value="TETRAACYLDISACCHARIDE 4'-KINASE-RELATED"/>
    <property type="match status" value="1"/>
</dbReference>
<reference evidence="3" key="2">
    <citation type="submission" date="2020-09" db="EMBL/GenBank/DDBJ databases">
        <authorList>
            <person name="Sun Q."/>
            <person name="Ohkuma M."/>
        </authorList>
    </citation>
    <scope>NUCLEOTIDE SEQUENCE</scope>
    <source>
        <strain evidence="3">JCM 5069</strain>
    </source>
</reference>
<name>A0A919GMP1_9ACTN</name>
<keyword evidence="2" id="KW-0808">Transferase</keyword>
<dbReference type="PANTHER" id="PTHR30160:SF1">
    <property type="entry name" value="LIPOPOLYSACCHARIDE 1,2-N-ACETYLGLUCOSAMINETRANSFERASE-RELATED"/>
    <property type="match status" value="1"/>
</dbReference>